<feature type="compositionally biased region" description="Basic and acidic residues" evidence="1">
    <location>
        <begin position="342"/>
        <end position="359"/>
    </location>
</feature>
<feature type="region of interest" description="Disordered" evidence="1">
    <location>
        <begin position="310"/>
        <end position="329"/>
    </location>
</feature>
<comment type="caution">
    <text evidence="2">The sequence shown here is derived from an EMBL/GenBank/DDBJ whole genome shotgun (WGS) entry which is preliminary data.</text>
</comment>
<feature type="region of interest" description="Disordered" evidence="1">
    <location>
        <begin position="342"/>
        <end position="416"/>
    </location>
</feature>
<dbReference type="AlphaFoldDB" id="A0A6V8QR90"/>
<reference evidence="2 3" key="1">
    <citation type="submission" date="2020-07" db="EMBL/GenBank/DDBJ databases">
        <title>Trichoderma asperellum IC-1 whole genome shotgun sequence.</title>
        <authorList>
            <person name="Kanamasa S."/>
            <person name="Takahashi H."/>
        </authorList>
    </citation>
    <scope>NUCLEOTIDE SEQUENCE [LARGE SCALE GENOMIC DNA]</scope>
    <source>
        <strain evidence="2 3">IC-1</strain>
    </source>
</reference>
<accession>A0A6V8QR90</accession>
<evidence type="ECO:0000313" key="2">
    <source>
        <dbReference type="EMBL" id="GFP54885.1"/>
    </source>
</evidence>
<evidence type="ECO:0000256" key="1">
    <source>
        <dbReference type="SAM" id="MobiDB-lite"/>
    </source>
</evidence>
<dbReference type="EMBL" id="BLZH01000004">
    <property type="protein sequence ID" value="GFP54885.1"/>
    <property type="molecule type" value="Genomic_DNA"/>
</dbReference>
<name>A0A6V8QR90_TRIAP</name>
<gene>
    <name evidence="2" type="ORF">TASIC1_0004051000</name>
</gene>
<protein>
    <submittedName>
        <fullName evidence="2">Uncharacterized protein</fullName>
    </submittedName>
</protein>
<organism evidence="2 3">
    <name type="scientific">Trichoderma asperellum</name>
    <name type="common">Filamentous fungus</name>
    <dbReference type="NCBI Taxonomy" id="101201"/>
    <lineage>
        <taxon>Eukaryota</taxon>
        <taxon>Fungi</taxon>
        <taxon>Dikarya</taxon>
        <taxon>Ascomycota</taxon>
        <taxon>Pezizomycotina</taxon>
        <taxon>Sordariomycetes</taxon>
        <taxon>Hypocreomycetidae</taxon>
        <taxon>Hypocreales</taxon>
        <taxon>Hypocreaceae</taxon>
        <taxon>Trichoderma</taxon>
    </lineage>
</organism>
<evidence type="ECO:0000313" key="3">
    <source>
        <dbReference type="Proteomes" id="UP000517252"/>
    </source>
</evidence>
<feature type="compositionally biased region" description="Polar residues" evidence="1">
    <location>
        <begin position="211"/>
        <end position="222"/>
    </location>
</feature>
<dbReference type="Proteomes" id="UP000517252">
    <property type="component" value="Unassembled WGS sequence"/>
</dbReference>
<feature type="region of interest" description="Disordered" evidence="1">
    <location>
        <begin position="184"/>
        <end position="303"/>
    </location>
</feature>
<proteinExistence type="predicted"/>
<feature type="compositionally biased region" description="Polar residues" evidence="1">
    <location>
        <begin position="229"/>
        <end position="249"/>
    </location>
</feature>
<sequence length="438" mass="50628">MMNLMHKLSPRAIRSGIKNRVSGLATRNGSPHAKILNGLTKLSKIAKETRFKKRKFCKFSATALLIISQNGINFLYQALDQMFKPVMHQRLGMPPLTLNTAMDIDEMPEQAQEPEPPCIPTIIVTAPNGIVKELDMMPPWTHITRNYNAWRQSKQWQKSPLLHPYFLSRAQIAEMERLRREAEEKERQRLEAEQAAALAQEQNLESKSEEVSTLSNEQIQTSEGEKVSITPQEQNQCLRSKMISASPQEENQRLKSKKIPTPSRNQSPSLKGPQTRPQTPPLPREPPEPLSIKRSHAEWKARELRKKELALSLEQPQTPAQKREQPEALPIKRYYAECKAKEQLQQKEQDVTPLQKKDQNQPLKRQQASSQKQEQSEDMSIKRRHSKCKARGELRKQNQPEAEPEERAYPEFKPLSFPPFRFQQRLQARASTRHPQFT</sequence>
<feature type="compositionally biased region" description="Low complexity" evidence="1">
    <location>
        <begin position="193"/>
        <end position="203"/>
    </location>
</feature>
<dbReference type="OrthoDB" id="10640372at2759"/>